<dbReference type="GO" id="GO:0009637">
    <property type="term" value="P:response to blue light"/>
    <property type="evidence" value="ECO:0007669"/>
    <property type="project" value="UniProtKB-ARBA"/>
</dbReference>
<evidence type="ECO:0000256" key="3">
    <source>
        <dbReference type="ARBA" id="ARBA00022630"/>
    </source>
</evidence>
<dbReference type="InterPro" id="IPR035965">
    <property type="entry name" value="PAS-like_dom_sf"/>
</dbReference>
<feature type="domain" description="PAC" evidence="7">
    <location>
        <begin position="272"/>
        <end position="326"/>
    </location>
</feature>
<keyword evidence="1" id="KW-0600">Photoreceptor protein</keyword>
<dbReference type="InterPro" id="IPR000700">
    <property type="entry name" value="PAS-assoc_C"/>
</dbReference>
<feature type="domain" description="PAS" evidence="6">
    <location>
        <begin position="202"/>
        <end position="271"/>
    </location>
</feature>
<dbReference type="InterPro" id="IPR000014">
    <property type="entry name" value="PAS"/>
</dbReference>
<dbReference type="AlphaFoldDB" id="A0A126WXH1"/>
<dbReference type="PROSITE" id="PS50113">
    <property type="entry name" value="PAC"/>
    <property type="match status" value="2"/>
</dbReference>
<dbReference type="SMART" id="SM00091">
    <property type="entry name" value="PAS"/>
    <property type="match status" value="2"/>
</dbReference>
<keyword evidence="5" id="KW-0157">Chromophore</keyword>
<reference evidence="8" key="1">
    <citation type="journal article" date="2016" name="Proc. Natl. Acad. Sci. U.S.A.">
        <title>Functional and topological diversity of LOV domain photoreceptors.</title>
        <authorList>
            <person name="Glantz S.T."/>
            <person name="Carpenter E.J."/>
            <person name="Melkonian M."/>
            <person name="Gardner K.H."/>
            <person name="Boyden E.S."/>
            <person name="Wong G.K."/>
            <person name="Chow B.Y."/>
        </authorList>
    </citation>
    <scope>NUCLEOTIDE SEQUENCE</scope>
    <source>
        <strain evidence="8">GFUR_2013353</strain>
    </source>
</reference>
<dbReference type="NCBIfam" id="TIGR00229">
    <property type="entry name" value="sensory_box"/>
    <property type="match status" value="2"/>
</dbReference>
<dbReference type="EMBL" id="KU699147">
    <property type="protein sequence ID" value="AML77166.1"/>
    <property type="molecule type" value="mRNA"/>
</dbReference>
<dbReference type="SMART" id="SM00086">
    <property type="entry name" value="PAC"/>
    <property type="match status" value="2"/>
</dbReference>
<dbReference type="Pfam" id="PF13426">
    <property type="entry name" value="PAS_9"/>
    <property type="match status" value="2"/>
</dbReference>
<keyword evidence="1" id="KW-0675">Receptor</keyword>
<evidence type="ECO:0000256" key="1">
    <source>
        <dbReference type="ARBA" id="ARBA00022543"/>
    </source>
</evidence>
<dbReference type="InterPro" id="IPR001610">
    <property type="entry name" value="PAC"/>
</dbReference>
<dbReference type="GO" id="GO:0009881">
    <property type="term" value="F:photoreceptor activity"/>
    <property type="evidence" value="ECO:0007669"/>
    <property type="project" value="UniProtKB-KW"/>
</dbReference>
<keyword evidence="2" id="KW-0716">Sensory transduction</keyword>
<keyword evidence="3" id="KW-0285">Flavoprotein</keyword>
<evidence type="ECO:0000256" key="4">
    <source>
        <dbReference type="ARBA" id="ARBA00022643"/>
    </source>
</evidence>
<dbReference type="PROSITE" id="PS50112">
    <property type="entry name" value="PAS"/>
    <property type="match status" value="2"/>
</dbReference>
<dbReference type="SUPFAM" id="SSF55785">
    <property type="entry name" value="PYP-like sensor domain (PAS domain)"/>
    <property type="match status" value="2"/>
</dbReference>
<evidence type="ECO:0000259" key="7">
    <source>
        <dbReference type="PROSITE" id="PS50113"/>
    </source>
</evidence>
<evidence type="ECO:0000256" key="2">
    <source>
        <dbReference type="ARBA" id="ARBA00022606"/>
    </source>
</evidence>
<evidence type="ECO:0000259" key="6">
    <source>
        <dbReference type="PROSITE" id="PS50112"/>
    </source>
</evidence>
<evidence type="ECO:0000313" key="8">
    <source>
        <dbReference type="EMBL" id="AML77166.1"/>
    </source>
</evidence>
<dbReference type="Gene3D" id="3.30.450.20">
    <property type="entry name" value="PAS domain"/>
    <property type="match status" value="2"/>
</dbReference>
<feature type="domain" description="PAC" evidence="7">
    <location>
        <begin position="93"/>
        <end position="147"/>
    </location>
</feature>
<sequence>MAAAATAAMAALPFPLPDVDARLCESLSPFAFAFVVCDPSKTDNPIVYASDQFEALTGYSKAETIGRSGCFLQGDETSHRALMEVRDALREERSCQVCMINYKKDGTRFWNQIYLSPVRGPEGQMLQYICIQADVTEEVERSRQHHLAKSQPGTSDDGCVDDDIPDVVQLEMKEATEVHAALVRNEASEAAHEQHFLLPCSLRQALFNIQQSFVLVDPSLPDMPIVHVSQRFLDMCGYPRESVVGRNCRFLQGPGTDRAEVDRLRQAIQADVPVTVTLLNYRANGEAFWNSLHVAPVRDADGRVVYYVGVQLDVNKASPSAAVAANAALAAPSAATELPPKPSAPPTLTQKMAHKSVTGAVRVAVRGLGGEGPGLRRSIEYQGLPHAHHRPPGMLHAQSASGMMGLPPMENISENHLGLMHANTT</sequence>
<protein>
    <submittedName>
        <fullName evidence="8">Putative LOV domain-containing protein</fullName>
    </submittedName>
</protein>
<feature type="domain" description="PAS" evidence="6">
    <location>
        <begin position="43"/>
        <end position="68"/>
    </location>
</feature>
<dbReference type="CDD" id="cd00130">
    <property type="entry name" value="PAS"/>
    <property type="match status" value="2"/>
</dbReference>
<dbReference type="PANTHER" id="PTHR47429:SF2">
    <property type="entry name" value="PROTEIN TWIN LOV 1"/>
    <property type="match status" value="1"/>
</dbReference>
<name>A0A126WXH1_9CHLO</name>
<keyword evidence="4" id="KW-0288">FMN</keyword>
<accession>A0A126WXH1</accession>
<organism evidence="8">
    <name type="scientific">Chloromonas subdivisa</name>
    <dbReference type="NCBI Taxonomy" id="201322"/>
    <lineage>
        <taxon>Eukaryota</taxon>
        <taxon>Viridiplantae</taxon>
        <taxon>Chlorophyta</taxon>
        <taxon>core chlorophytes</taxon>
        <taxon>Chlorophyceae</taxon>
        <taxon>CS clade</taxon>
        <taxon>Chlamydomonadales</taxon>
        <taxon>Chlamydomonadaceae</taxon>
        <taxon>Chloromonadinia</taxon>
        <taxon>Chloromonas</taxon>
    </lineage>
</organism>
<dbReference type="GO" id="GO:0005634">
    <property type="term" value="C:nucleus"/>
    <property type="evidence" value="ECO:0007669"/>
    <property type="project" value="TreeGrafter"/>
</dbReference>
<dbReference type="PANTHER" id="PTHR47429">
    <property type="entry name" value="PROTEIN TWIN LOV 1"/>
    <property type="match status" value="1"/>
</dbReference>
<evidence type="ECO:0000256" key="5">
    <source>
        <dbReference type="ARBA" id="ARBA00022991"/>
    </source>
</evidence>
<proteinExistence type="evidence at transcript level"/>